<keyword evidence="3 6" id="KW-0812">Transmembrane</keyword>
<keyword evidence="2" id="KW-1003">Cell membrane</keyword>
<gene>
    <name evidence="8" type="ordered locus">Selin_1306</name>
</gene>
<keyword evidence="5 6" id="KW-0472">Membrane</keyword>
<evidence type="ECO:0000256" key="6">
    <source>
        <dbReference type="SAM" id="Phobius"/>
    </source>
</evidence>
<feature type="transmembrane region" description="Helical" evidence="6">
    <location>
        <begin position="211"/>
        <end position="235"/>
    </location>
</feature>
<evidence type="ECO:0000313" key="8">
    <source>
        <dbReference type="EMBL" id="ADU66041.1"/>
    </source>
</evidence>
<dbReference type="InParanoid" id="E6W5L0"/>
<evidence type="ECO:0000256" key="1">
    <source>
        <dbReference type="ARBA" id="ARBA00004651"/>
    </source>
</evidence>
<dbReference type="KEGG" id="din:Selin_1306"/>
<evidence type="ECO:0000256" key="4">
    <source>
        <dbReference type="ARBA" id="ARBA00022989"/>
    </source>
</evidence>
<feature type="domain" description="ABC3 transporter permease C-terminal" evidence="7">
    <location>
        <begin position="166"/>
        <end position="278"/>
    </location>
</feature>
<evidence type="ECO:0000313" key="9">
    <source>
        <dbReference type="Proteomes" id="UP000002572"/>
    </source>
</evidence>
<dbReference type="Proteomes" id="UP000002572">
    <property type="component" value="Chromosome"/>
</dbReference>
<protein>
    <recommendedName>
        <fullName evidence="7">ABC3 transporter permease C-terminal domain-containing protein</fullName>
    </recommendedName>
</protein>
<dbReference type="InterPro" id="IPR003838">
    <property type="entry name" value="ABC3_permease_C"/>
</dbReference>
<dbReference type="GO" id="GO:0005886">
    <property type="term" value="C:plasma membrane"/>
    <property type="evidence" value="ECO:0007669"/>
    <property type="project" value="UniProtKB-SubCell"/>
</dbReference>
<evidence type="ECO:0000256" key="5">
    <source>
        <dbReference type="ARBA" id="ARBA00023136"/>
    </source>
</evidence>
<dbReference type="EMBL" id="CP002432">
    <property type="protein sequence ID" value="ADU66041.1"/>
    <property type="molecule type" value="Genomic_DNA"/>
</dbReference>
<dbReference type="AlphaFoldDB" id="E6W5L0"/>
<dbReference type="Pfam" id="PF02687">
    <property type="entry name" value="FtsX"/>
    <property type="match status" value="1"/>
</dbReference>
<accession>E6W5L0</accession>
<keyword evidence="9" id="KW-1185">Reference proteome</keyword>
<feature type="transmembrane region" description="Helical" evidence="6">
    <location>
        <begin position="260"/>
        <end position="279"/>
    </location>
</feature>
<reference evidence="8 9" key="1">
    <citation type="submission" date="2010-12" db="EMBL/GenBank/DDBJ databases">
        <title>Complete sequence of Desulfurispirillum indicum S5.</title>
        <authorList>
            <consortium name="US DOE Joint Genome Institute"/>
            <person name="Lucas S."/>
            <person name="Copeland A."/>
            <person name="Lapidus A."/>
            <person name="Cheng J.-F."/>
            <person name="Goodwin L."/>
            <person name="Pitluck S."/>
            <person name="Chertkov O."/>
            <person name="Held B."/>
            <person name="Detter J.C."/>
            <person name="Han C."/>
            <person name="Tapia R."/>
            <person name="Land M."/>
            <person name="Hauser L."/>
            <person name="Kyrpides N."/>
            <person name="Ivanova N."/>
            <person name="Mikhailova N."/>
            <person name="Haggblom M."/>
            <person name="Rauschenbach I."/>
            <person name="Bini E."/>
            <person name="Woyke T."/>
        </authorList>
    </citation>
    <scope>NUCLEOTIDE SEQUENCE [LARGE SCALE GENOMIC DNA]</scope>
    <source>
        <strain evidence="9">ATCC BAA-1389 / DSM 22839 / S5</strain>
    </source>
</reference>
<comment type="subcellular location">
    <subcellularLocation>
        <location evidence="1">Cell membrane</location>
        <topology evidence="1">Multi-pass membrane protein</topology>
    </subcellularLocation>
</comment>
<evidence type="ECO:0000256" key="2">
    <source>
        <dbReference type="ARBA" id="ARBA00022475"/>
    </source>
</evidence>
<dbReference type="GO" id="GO:0051301">
    <property type="term" value="P:cell division"/>
    <property type="evidence" value="ECO:0007669"/>
    <property type="project" value="InterPro"/>
</dbReference>
<dbReference type="STRING" id="653733.Selin_1306"/>
<dbReference type="FunCoup" id="E6W5L0">
    <property type="interactions" value="145"/>
</dbReference>
<sequence>MMFHLKRAWFNMLSTPLVTLVAILTISIALTCLILYQTFLHNLRNYIDYRIDGSRIVVYMHGDRDGDLEAFLKRYNLNFRFIDHKEALVIFSQRYPDESDLLSAMEVNPLPQSYLVSMDSHNIQYFRSIINGIKSSGDSVLSVEYSFHEISVLLEALDLTERFRLIIGAFVVFVCAVMVSNTIRISYYKYMDDIRILRILGASSMFIKGPYFLEAFLIGVCSIAIAIGASLYSVYFLASDTSFLTILGSYALHYPTMEQVALNSSIVALLSVIVSMFTLRGAS</sequence>
<feature type="transmembrane region" description="Helical" evidence="6">
    <location>
        <begin position="165"/>
        <end position="190"/>
    </location>
</feature>
<organism evidence="8 9">
    <name type="scientific">Desulfurispirillum indicum (strain ATCC BAA-1389 / DSM 22839 / S5)</name>
    <dbReference type="NCBI Taxonomy" id="653733"/>
    <lineage>
        <taxon>Bacteria</taxon>
        <taxon>Pseudomonadati</taxon>
        <taxon>Chrysiogenota</taxon>
        <taxon>Chrysiogenia</taxon>
        <taxon>Chrysiogenales</taxon>
        <taxon>Chrysiogenaceae</taxon>
        <taxon>Desulfurispirillum</taxon>
    </lineage>
</organism>
<dbReference type="OrthoDB" id="9813411at2"/>
<evidence type="ECO:0000259" key="7">
    <source>
        <dbReference type="Pfam" id="PF02687"/>
    </source>
</evidence>
<dbReference type="HOGENOM" id="CLU_982558_0_0_0"/>
<keyword evidence="4 6" id="KW-1133">Transmembrane helix</keyword>
<proteinExistence type="predicted"/>
<name>E6W5L0_DESIS</name>
<dbReference type="InterPro" id="IPR004513">
    <property type="entry name" value="FtsX"/>
</dbReference>
<dbReference type="PANTHER" id="PTHR47755:SF1">
    <property type="entry name" value="CELL DIVISION PROTEIN FTSX"/>
    <property type="match status" value="1"/>
</dbReference>
<dbReference type="PANTHER" id="PTHR47755">
    <property type="entry name" value="CELL DIVISION PROTEIN FTSX"/>
    <property type="match status" value="1"/>
</dbReference>
<dbReference type="eggNOG" id="COG2177">
    <property type="taxonomic scope" value="Bacteria"/>
</dbReference>
<feature type="transmembrane region" description="Helical" evidence="6">
    <location>
        <begin position="12"/>
        <end position="36"/>
    </location>
</feature>
<evidence type="ECO:0000256" key="3">
    <source>
        <dbReference type="ARBA" id="ARBA00022692"/>
    </source>
</evidence>